<keyword evidence="2" id="KW-1185">Reference proteome</keyword>
<evidence type="ECO:0000313" key="2">
    <source>
        <dbReference type="Proteomes" id="UP000267376"/>
    </source>
</evidence>
<sequence length="139" mass="15874">MSNIDGFETRPLEEPDIHKNPLVQGEMVSLGDPYGEAYYFMGCMPKDGNTAVIVSDDSDVFTHPYTELCRPEDFTTVQCRTQTAPFSGFASHFENGEVYFFKDEDDNLIRVATLFLLLKHFECHNLWLKVSEGLRGKHD</sequence>
<accession>A0A2I7REI2</accession>
<gene>
    <name evidence="1" type="ORF">NVP1169O_21</name>
</gene>
<reference evidence="1 2" key="1">
    <citation type="submission" date="2017-11" db="EMBL/GenBank/DDBJ databases">
        <title>A major lineage of nontailed dsDNA viruses as unrecognized killers of marine bacteria.</title>
        <authorList>
            <person name="Kauffman K.M."/>
            <person name="Hussain F.A."/>
            <person name="Yang J."/>
            <person name="Arevalo P."/>
            <person name="Brown J.M."/>
            <person name="Chang W.K."/>
            <person name="VanInsberghe D."/>
            <person name="Elsherbini J."/>
            <person name="Cutler M.B."/>
            <person name="Kelly L."/>
            <person name="Polz M.F."/>
        </authorList>
    </citation>
    <scope>NUCLEOTIDE SEQUENCE [LARGE SCALE GENOMIC DNA]</scope>
</reference>
<name>A0A2I7REI2_9CAUD</name>
<dbReference type="Proteomes" id="UP000267376">
    <property type="component" value="Segment"/>
</dbReference>
<evidence type="ECO:0000313" key="1">
    <source>
        <dbReference type="EMBL" id="AUR92049.1"/>
    </source>
</evidence>
<organism evidence="1 2">
    <name type="scientific">Vibrio phage 1.169.O._10N.261.52.B1</name>
    <dbReference type="NCBI Taxonomy" id="1881213"/>
    <lineage>
        <taxon>Viruses</taxon>
        <taxon>Duplodnaviria</taxon>
        <taxon>Heunggongvirae</taxon>
        <taxon>Uroviricota</taxon>
        <taxon>Caudoviricetes</taxon>
        <taxon>Schitoviridae</taxon>
        <taxon>Mukerjeevirus</taxon>
        <taxon>Mukerjeevirus mv52B1</taxon>
    </lineage>
</organism>
<proteinExistence type="predicted"/>
<protein>
    <submittedName>
        <fullName evidence="1">Uncharacterized protein</fullName>
    </submittedName>
</protein>
<dbReference type="EMBL" id="MG592536">
    <property type="protein sequence ID" value="AUR92049.1"/>
    <property type="molecule type" value="Genomic_DNA"/>
</dbReference>